<feature type="repeat" description="Cell wall-binding" evidence="2">
    <location>
        <begin position="489"/>
        <end position="508"/>
    </location>
</feature>
<evidence type="ECO:0000256" key="1">
    <source>
        <dbReference type="ARBA" id="ARBA00022737"/>
    </source>
</evidence>
<feature type="signal peptide" evidence="3">
    <location>
        <begin position="1"/>
        <end position="29"/>
    </location>
</feature>
<dbReference type="SUPFAM" id="SSF69360">
    <property type="entry name" value="Cell wall binding repeat"/>
    <property type="match status" value="1"/>
</dbReference>
<feature type="repeat" description="Cell wall-binding" evidence="2">
    <location>
        <begin position="554"/>
        <end position="574"/>
    </location>
</feature>
<proteinExistence type="predicted"/>
<keyword evidence="1" id="KW-0677">Repeat</keyword>
<dbReference type="Proteomes" id="UP000238081">
    <property type="component" value="Unassembled WGS sequence"/>
</dbReference>
<dbReference type="EMBL" id="LRDH01000125">
    <property type="protein sequence ID" value="PPV13204.1"/>
    <property type="molecule type" value="Genomic_DNA"/>
</dbReference>
<evidence type="ECO:0000256" key="2">
    <source>
        <dbReference type="PROSITE-ProRule" id="PRU00591"/>
    </source>
</evidence>
<evidence type="ECO:0000313" key="5">
    <source>
        <dbReference type="Proteomes" id="UP000238081"/>
    </source>
</evidence>
<organism evidence="4 5">
    <name type="scientific">Clostridium butyricum</name>
    <dbReference type="NCBI Taxonomy" id="1492"/>
    <lineage>
        <taxon>Bacteria</taxon>
        <taxon>Bacillati</taxon>
        <taxon>Bacillota</taxon>
        <taxon>Clostridia</taxon>
        <taxon>Eubacteriales</taxon>
        <taxon>Clostridiaceae</taxon>
        <taxon>Clostridium</taxon>
    </lineage>
</organism>
<feature type="repeat" description="Cell wall-binding" evidence="2">
    <location>
        <begin position="534"/>
        <end position="553"/>
    </location>
</feature>
<evidence type="ECO:0000313" key="4">
    <source>
        <dbReference type="EMBL" id="PPV13204.1"/>
    </source>
</evidence>
<dbReference type="RefSeq" id="WP_104675636.1">
    <property type="nucleotide sequence ID" value="NZ_LRDH01000125.1"/>
</dbReference>
<name>A0A2S7F823_CLOBU</name>
<accession>A0A2S7F823</accession>
<dbReference type="Pfam" id="PF19127">
    <property type="entry name" value="Choline_bind_3"/>
    <property type="match status" value="2"/>
</dbReference>
<feature type="repeat" description="Cell wall-binding" evidence="2">
    <location>
        <begin position="514"/>
        <end position="533"/>
    </location>
</feature>
<gene>
    <name evidence="4" type="ORF">AWN73_16950</name>
</gene>
<feature type="chain" id="PRO_5015697483" evidence="3">
    <location>
        <begin position="30"/>
        <end position="593"/>
    </location>
</feature>
<dbReference type="InterPro" id="IPR018337">
    <property type="entry name" value="Cell_wall/Cho-bd_repeat"/>
</dbReference>
<dbReference type="PROSITE" id="PS51170">
    <property type="entry name" value="CW"/>
    <property type="match status" value="5"/>
</dbReference>
<dbReference type="AlphaFoldDB" id="A0A2S7F823"/>
<reference evidence="4 5" key="1">
    <citation type="submission" date="2016-01" db="EMBL/GenBank/DDBJ databases">
        <title>Characterization of the Clostridium difficile lineages that are prevalent in Hong Kong and China.</title>
        <authorList>
            <person name="Kwok J.S.-L."/>
            <person name="Lam W.-Y."/>
            <person name="Ip M."/>
            <person name="Chan T.-F."/>
            <person name="Hawkey P.M."/>
            <person name="Tsui S.K.-W."/>
        </authorList>
    </citation>
    <scope>NUCLEOTIDE SEQUENCE [LARGE SCALE GENOMIC DNA]</scope>
    <source>
        <strain evidence="4 5">300064</strain>
    </source>
</reference>
<dbReference type="Pfam" id="PF01473">
    <property type="entry name" value="Choline_bind_1"/>
    <property type="match status" value="1"/>
</dbReference>
<evidence type="ECO:0000256" key="3">
    <source>
        <dbReference type="SAM" id="SignalP"/>
    </source>
</evidence>
<protein>
    <submittedName>
        <fullName evidence="4">Nucleoside triphosphate hydrolase</fullName>
    </submittedName>
</protein>
<comment type="caution">
    <text evidence="4">The sequence shown here is derived from an EMBL/GenBank/DDBJ whole genome shotgun (WGS) entry which is preliminary data.</text>
</comment>
<sequence length="593" mass="65988">MIKRMNKLTALMVAATAVASIVPAVSASAAAKLEVQEGNIDAAVAYGDGKYVYDGYLTDDDESGLYFNNGTKDSFLENDEDYEFGSEKYGTKYTIVENDGEDYLLDLSTGKVLDDESIEDLRNNVELKLRTTLKKADDRYATVNNKIVFENNDEIAQVLGNQFGDVWYSYGVKSADSDKTFYGFANESGKYIDASALANMTVSTTDSAVRVTEFDKEKNDAMVSLAEAPKVIAQDSSYLYAITKVNVTIAGEADGTRTYIQKISKAQGDTKDGAYMPKSVDSYEISSNFYIDKDNDDTAKAEELLLDENNMVRVIKDTIYVTTVSEDGKVYVNTIKLKKEKVTKNDGTKKLDVYVAVKDQDDDEKIEGGANAVSIDAEGNTWAVNKGKIYKFNGTEFVEVYNCDRTIDHLDVYDENNLIAWNKDNEVFATVQTKDDNGTDEGDKEETKAGWVTNEDGTWSYNKADGTKTTGWLLDGSTWYYFNANGVMQTGWVNVNGTWYYLNPVSNGYKGAMQTGWLNDNGTWYYLQSNGAMKTGWLNDNGTWYYLNSNGSMKTGWLLDTDGNWYYLQSNGAMAKNTTIDGYKLGSNGAWIR</sequence>
<dbReference type="GO" id="GO:0016787">
    <property type="term" value="F:hydrolase activity"/>
    <property type="evidence" value="ECO:0007669"/>
    <property type="project" value="UniProtKB-KW"/>
</dbReference>
<keyword evidence="3" id="KW-0732">Signal</keyword>
<keyword evidence="4" id="KW-0378">Hydrolase</keyword>
<dbReference type="Gene3D" id="2.10.270.10">
    <property type="entry name" value="Cholin Binding"/>
    <property type="match status" value="1"/>
</dbReference>
<feature type="repeat" description="Cell wall-binding" evidence="2">
    <location>
        <begin position="469"/>
        <end position="488"/>
    </location>
</feature>